<feature type="region of interest" description="Leucine repeat II (LRII)" evidence="3">
    <location>
        <begin position="560"/>
        <end position="592"/>
    </location>
</feature>
<evidence type="ECO:0000256" key="1">
    <source>
        <dbReference type="ARBA" id="ARBA00023015"/>
    </source>
</evidence>
<dbReference type="Proteomes" id="UP001054252">
    <property type="component" value="Unassembled WGS sequence"/>
</dbReference>
<dbReference type="PANTHER" id="PTHR31636">
    <property type="entry name" value="OSJNBA0084A10.13 PROTEIN-RELATED"/>
    <property type="match status" value="1"/>
</dbReference>
<protein>
    <submittedName>
        <fullName evidence="5">Uncharacterized protein</fullName>
    </submittedName>
</protein>
<comment type="caution">
    <text evidence="5">The sequence shown here is derived from an EMBL/GenBank/DDBJ whole genome shotgun (WGS) entry which is preliminary data.</text>
</comment>
<evidence type="ECO:0000256" key="4">
    <source>
        <dbReference type="SAM" id="MobiDB-lite"/>
    </source>
</evidence>
<evidence type="ECO:0000313" key="6">
    <source>
        <dbReference type="Proteomes" id="UP001054252"/>
    </source>
</evidence>
<dbReference type="PROSITE" id="PS50985">
    <property type="entry name" value="GRAS"/>
    <property type="match status" value="1"/>
</dbReference>
<keyword evidence="1" id="KW-0805">Transcription regulation</keyword>
<accession>A0AAV5J9Q7</accession>
<comment type="similarity">
    <text evidence="3">Belongs to the GRAS family.</text>
</comment>
<dbReference type="InterPro" id="IPR005202">
    <property type="entry name" value="TF_GRAS"/>
</dbReference>
<sequence length="775" mass="88188">MSMNSHSQFNRLPYCDSGMKFQNGCILSHPTQYQNAEIPSGFQFNDQSIGFKSMDAPFVASFGFSNNSSMDKEWDSSSPSDDTYLEDTILKCISQELMKENMEEKSCMSHDALALHATEKSLYEVLGQNYPLIHPTQTQTSYQGAQNLVGCFSGTFNVHNGYGSYSYDTSRRIDPPLDGDLLGNNSRSSFLETSAAANSVFQSTSKFRLASSSLISENNFPNIRNRVLGSSVGEFVIPNYISDSELVWQFNKGVEEARKFLPKVNSLIIDVENIASAPELWKEETSKTIVNAEQEERERPPNQLTGKKKHEREDEDLEEGRSNKQSAGSADEIENELLDLLDKVTLCGCKTKHRPTCILNHPLQDVESKTSQLKEQTNGFTAVGKARGKKQGDKEDVVDLRTLLISCAKAVSSNDLRTANEQLKQIREHSSQVGDWYQRLAHFFGEALEARIAGIGNQIYTDLSSKTKSAADILRVYQLYISTCPFQKYAIVCANRSILEFVKEKKATTLHIIDFGILYGFQWPVFILRLSKLPGGPPKLRITGIDFPQRGLRPSGAVEETGRRLAKYCERFNVPFEYNAIAQKWETIKFEDLKIRPNEFVAVNSLNRFKNLFDETVAVNNPRDAVLKLIRKINPDIFVHAIVNGNHNAPFFFTRFKEAIFDYSALLDMCDTIIPREDQVRLMLEKEYWGRQVMNVVACEGTKRTERAETYKQWHARTVRAGFRQRPLNPDLMKQLKYRVKQEYHNDFFVEQDGQWLLQGWKGRILFASSVWQAA</sequence>
<comment type="caution">
    <text evidence="3">Lacks conserved residue(s) required for the propagation of feature annotation.</text>
</comment>
<feature type="region of interest" description="Disordered" evidence="4">
    <location>
        <begin position="289"/>
        <end position="330"/>
    </location>
</feature>
<dbReference type="AlphaFoldDB" id="A0AAV5J9Q7"/>
<evidence type="ECO:0000256" key="3">
    <source>
        <dbReference type="PROSITE-ProRule" id="PRU01191"/>
    </source>
</evidence>
<proteinExistence type="inferred from homology"/>
<feature type="region of interest" description="SAW" evidence="3">
    <location>
        <begin position="698"/>
        <end position="773"/>
    </location>
</feature>
<keyword evidence="6" id="KW-1185">Reference proteome</keyword>
<name>A0AAV5J9Q7_9ROSI</name>
<evidence type="ECO:0000256" key="2">
    <source>
        <dbReference type="ARBA" id="ARBA00023163"/>
    </source>
</evidence>
<organism evidence="5 6">
    <name type="scientific">Rubroshorea leprosula</name>
    <dbReference type="NCBI Taxonomy" id="152421"/>
    <lineage>
        <taxon>Eukaryota</taxon>
        <taxon>Viridiplantae</taxon>
        <taxon>Streptophyta</taxon>
        <taxon>Embryophyta</taxon>
        <taxon>Tracheophyta</taxon>
        <taxon>Spermatophyta</taxon>
        <taxon>Magnoliopsida</taxon>
        <taxon>eudicotyledons</taxon>
        <taxon>Gunneridae</taxon>
        <taxon>Pentapetalae</taxon>
        <taxon>rosids</taxon>
        <taxon>malvids</taxon>
        <taxon>Malvales</taxon>
        <taxon>Dipterocarpaceae</taxon>
        <taxon>Rubroshorea</taxon>
    </lineage>
</organism>
<feature type="short sequence motif" description="VHIID" evidence="3">
    <location>
        <begin position="510"/>
        <end position="514"/>
    </location>
</feature>
<feature type="region of interest" description="Leucine repeat I (LRI)" evidence="3">
    <location>
        <begin position="398"/>
        <end position="458"/>
    </location>
</feature>
<dbReference type="Pfam" id="PF03514">
    <property type="entry name" value="GRAS"/>
    <property type="match status" value="1"/>
</dbReference>
<evidence type="ECO:0000313" key="5">
    <source>
        <dbReference type="EMBL" id="GKV08092.1"/>
    </source>
</evidence>
<keyword evidence="2" id="KW-0804">Transcription</keyword>
<gene>
    <name evidence="5" type="ORF">SLEP1_g19775</name>
</gene>
<dbReference type="EMBL" id="BPVZ01000028">
    <property type="protein sequence ID" value="GKV08092.1"/>
    <property type="molecule type" value="Genomic_DNA"/>
</dbReference>
<reference evidence="5 6" key="1">
    <citation type="journal article" date="2021" name="Commun. Biol.">
        <title>The genome of Shorea leprosula (Dipterocarpaceae) highlights the ecological relevance of drought in aseasonal tropical rainforests.</title>
        <authorList>
            <person name="Ng K.K.S."/>
            <person name="Kobayashi M.J."/>
            <person name="Fawcett J.A."/>
            <person name="Hatakeyama M."/>
            <person name="Paape T."/>
            <person name="Ng C.H."/>
            <person name="Ang C.C."/>
            <person name="Tnah L.H."/>
            <person name="Lee C.T."/>
            <person name="Nishiyama T."/>
            <person name="Sese J."/>
            <person name="O'Brien M.J."/>
            <person name="Copetti D."/>
            <person name="Mohd Noor M.I."/>
            <person name="Ong R.C."/>
            <person name="Putra M."/>
            <person name="Sireger I.Z."/>
            <person name="Indrioko S."/>
            <person name="Kosugi Y."/>
            <person name="Izuno A."/>
            <person name="Isagi Y."/>
            <person name="Lee S.L."/>
            <person name="Shimizu K.K."/>
        </authorList>
    </citation>
    <scope>NUCLEOTIDE SEQUENCE [LARGE SCALE GENOMIC DNA]</scope>
    <source>
        <strain evidence="5">214</strain>
    </source>
</reference>